<protein>
    <submittedName>
        <fullName evidence="2">Uncharacterized protein</fullName>
    </submittedName>
</protein>
<reference evidence="2" key="1">
    <citation type="submission" date="2024-02" db="UniProtKB">
        <authorList>
            <consortium name="WormBaseParasite"/>
        </authorList>
    </citation>
    <scope>IDENTIFICATION</scope>
</reference>
<organism evidence="1 2">
    <name type="scientific">Mesorhabditis belari</name>
    <dbReference type="NCBI Taxonomy" id="2138241"/>
    <lineage>
        <taxon>Eukaryota</taxon>
        <taxon>Metazoa</taxon>
        <taxon>Ecdysozoa</taxon>
        <taxon>Nematoda</taxon>
        <taxon>Chromadorea</taxon>
        <taxon>Rhabditida</taxon>
        <taxon>Rhabditina</taxon>
        <taxon>Rhabditomorpha</taxon>
        <taxon>Rhabditoidea</taxon>
        <taxon>Rhabditidae</taxon>
        <taxon>Mesorhabditinae</taxon>
        <taxon>Mesorhabditis</taxon>
    </lineage>
</organism>
<sequence>MFQAFGQLGLTSVNARRRVAFVESGPTFQQFTCPKVPCPAVPKCCGGNLVVKNMVTNTSQCGLQLAPAQVLHPLVCPTTTTSTTPPPCAGGCAQNLATFKRAGDDGTLTFTYSTDAAGCMTAKYLCHFTPKVQVYFAIRYTNATYFVDTHESFGRPVS</sequence>
<evidence type="ECO:0000313" key="2">
    <source>
        <dbReference type="WBParaSite" id="MBELARI_LOCUS14425"/>
    </source>
</evidence>
<dbReference type="Proteomes" id="UP000887575">
    <property type="component" value="Unassembled WGS sequence"/>
</dbReference>
<dbReference type="AlphaFoldDB" id="A0AAF3EK97"/>
<proteinExistence type="predicted"/>
<dbReference type="WBParaSite" id="MBELARI_LOCUS14425">
    <property type="protein sequence ID" value="MBELARI_LOCUS14425"/>
    <property type="gene ID" value="MBELARI_LOCUS14425"/>
</dbReference>
<evidence type="ECO:0000313" key="1">
    <source>
        <dbReference type="Proteomes" id="UP000887575"/>
    </source>
</evidence>
<name>A0AAF3EK97_9BILA</name>
<keyword evidence="1" id="KW-1185">Reference proteome</keyword>
<accession>A0AAF3EK97</accession>